<dbReference type="Gene3D" id="3.40.50.1110">
    <property type="entry name" value="SGNH hydrolase"/>
    <property type="match status" value="1"/>
</dbReference>
<dbReference type="PANTHER" id="PTHR22901">
    <property type="entry name" value="SIALATE O-ACETYLESTERASE"/>
    <property type="match status" value="1"/>
</dbReference>
<evidence type="ECO:0000313" key="5">
    <source>
        <dbReference type="Proteomes" id="UP001517367"/>
    </source>
</evidence>
<evidence type="ECO:0000256" key="1">
    <source>
        <dbReference type="ARBA" id="ARBA00022801"/>
    </source>
</evidence>
<dbReference type="InterPro" id="IPR036514">
    <property type="entry name" value="SGNH_hydro_sf"/>
</dbReference>
<proteinExistence type="predicted"/>
<sequence length="466" mass="51855">MRKQILLIITVLCIAVSAQAAVRLPSFFSDHMVLQRNSKVDFWGWAGAAQFIQIIPSWSNDTVKVRADGYAKWKAALKTPEAGGPYTITFIAPDNKIVLEDVMIGEVWLCSGQSNMVWNSNNKHQEMLAELPTINNNNIRVLQVPNVSSLNPQDDLKASWKTASPESIKGFSSIAYFIAKKLQKELNMPIGVINSSWGGTPAEVWTPQETINSDAVLKSYADLQKPAISRPHTAGSLWNAMVYPLVGYRIAGVYWYQGESNVSGWQGYGQLFSAMIGAWRKAWGYEFPFYYVQIAPHTYKTATGNLSSMLREQQSRTLSLVKTGMVVTTDLVPDVSNIHPEKKIDVANRLADLALVETYGQPKTDYKSPVYEKIEVKGDKIIVHFKYLEKGLSVKGKDITEIKIAGEDGNFKEAKAIIKGNTLEVSSKEIKKPEAVRFGFTDTAMPNLFNSKGLPVAPFRTDSWSN</sequence>
<name>A0ABW9JPN7_9SPHI</name>
<organism evidence="4 5">
    <name type="scientific">Pedobacter helvus</name>
    <dbReference type="NCBI Taxonomy" id="2563444"/>
    <lineage>
        <taxon>Bacteria</taxon>
        <taxon>Pseudomonadati</taxon>
        <taxon>Bacteroidota</taxon>
        <taxon>Sphingobacteriia</taxon>
        <taxon>Sphingobacteriales</taxon>
        <taxon>Sphingobacteriaceae</taxon>
        <taxon>Pedobacter</taxon>
    </lineage>
</organism>
<comment type="caution">
    <text evidence="4">The sequence shown here is derived from an EMBL/GenBank/DDBJ whole genome shotgun (WGS) entry which is preliminary data.</text>
</comment>
<reference evidence="4 5" key="1">
    <citation type="submission" date="2024-12" db="EMBL/GenBank/DDBJ databases">
        <authorList>
            <person name="Hu S."/>
        </authorList>
    </citation>
    <scope>NUCLEOTIDE SEQUENCE [LARGE SCALE GENOMIC DNA]</scope>
    <source>
        <strain evidence="4 5">P-25</strain>
    </source>
</reference>
<dbReference type="SUPFAM" id="SSF52266">
    <property type="entry name" value="SGNH hydrolase"/>
    <property type="match status" value="1"/>
</dbReference>
<keyword evidence="5" id="KW-1185">Reference proteome</keyword>
<gene>
    <name evidence="4" type="ORF">E5L68_019915</name>
</gene>
<dbReference type="InterPro" id="IPR005181">
    <property type="entry name" value="SASA"/>
</dbReference>
<evidence type="ECO:0000313" key="4">
    <source>
        <dbReference type="EMBL" id="MFN0293654.1"/>
    </source>
</evidence>
<evidence type="ECO:0000256" key="2">
    <source>
        <dbReference type="SAM" id="SignalP"/>
    </source>
</evidence>
<feature type="signal peptide" evidence="2">
    <location>
        <begin position="1"/>
        <end position="20"/>
    </location>
</feature>
<keyword evidence="1" id="KW-0378">Hydrolase</keyword>
<dbReference type="InterPro" id="IPR039329">
    <property type="entry name" value="SIAE"/>
</dbReference>
<dbReference type="EMBL" id="SRMP02000051">
    <property type="protein sequence ID" value="MFN0293654.1"/>
    <property type="molecule type" value="Genomic_DNA"/>
</dbReference>
<feature type="domain" description="Sialate O-acetylesterase" evidence="3">
    <location>
        <begin position="106"/>
        <end position="351"/>
    </location>
</feature>
<accession>A0ABW9JPN7</accession>
<dbReference type="RefSeq" id="WP_171046963.1">
    <property type="nucleotide sequence ID" value="NZ_SRMP02000051.1"/>
</dbReference>
<keyword evidence="2" id="KW-0732">Signal</keyword>
<protein>
    <submittedName>
        <fullName evidence="4">Sialate O-acetylesterase</fullName>
    </submittedName>
</protein>
<dbReference type="Pfam" id="PF03629">
    <property type="entry name" value="SASA"/>
    <property type="match status" value="1"/>
</dbReference>
<dbReference type="Proteomes" id="UP001517367">
    <property type="component" value="Unassembled WGS sequence"/>
</dbReference>
<feature type="chain" id="PRO_5047071534" evidence="2">
    <location>
        <begin position="21"/>
        <end position="466"/>
    </location>
</feature>
<dbReference type="PANTHER" id="PTHR22901:SF0">
    <property type="entry name" value="SIALATE O-ACETYLESTERASE"/>
    <property type="match status" value="1"/>
</dbReference>
<evidence type="ECO:0000259" key="3">
    <source>
        <dbReference type="Pfam" id="PF03629"/>
    </source>
</evidence>